<dbReference type="InterPro" id="IPR025334">
    <property type="entry name" value="DUF4240"/>
</dbReference>
<proteinExistence type="predicted"/>
<accession>A0ABP9D7G8</accession>
<gene>
    <name evidence="2" type="ORF">GCM10023235_02020</name>
</gene>
<dbReference type="Pfam" id="PF14024">
    <property type="entry name" value="DUF4240"/>
    <property type="match status" value="1"/>
</dbReference>
<evidence type="ECO:0000313" key="3">
    <source>
        <dbReference type="Proteomes" id="UP001501752"/>
    </source>
</evidence>
<evidence type="ECO:0000259" key="1">
    <source>
        <dbReference type="Pfam" id="PF14024"/>
    </source>
</evidence>
<name>A0ABP9D7G8_9ACTN</name>
<dbReference type="EMBL" id="BAABIS010000001">
    <property type="protein sequence ID" value="GAA4831407.1"/>
    <property type="molecule type" value="Genomic_DNA"/>
</dbReference>
<evidence type="ECO:0000313" key="2">
    <source>
        <dbReference type="EMBL" id="GAA4831407.1"/>
    </source>
</evidence>
<feature type="domain" description="DUF4240" evidence="1">
    <location>
        <begin position="11"/>
        <end position="146"/>
    </location>
</feature>
<organism evidence="2 3">
    <name type="scientific">Kitasatospora terrestris</name>
    <dbReference type="NCBI Taxonomy" id="258051"/>
    <lineage>
        <taxon>Bacteria</taxon>
        <taxon>Bacillati</taxon>
        <taxon>Actinomycetota</taxon>
        <taxon>Actinomycetes</taxon>
        <taxon>Kitasatosporales</taxon>
        <taxon>Streptomycetaceae</taxon>
        <taxon>Kitasatospora</taxon>
    </lineage>
</organism>
<reference evidence="3" key="1">
    <citation type="journal article" date="2019" name="Int. J. Syst. Evol. Microbiol.">
        <title>The Global Catalogue of Microorganisms (GCM) 10K type strain sequencing project: providing services to taxonomists for standard genome sequencing and annotation.</title>
        <authorList>
            <consortium name="The Broad Institute Genomics Platform"/>
            <consortium name="The Broad Institute Genome Sequencing Center for Infectious Disease"/>
            <person name="Wu L."/>
            <person name="Ma J."/>
        </authorList>
    </citation>
    <scope>NUCLEOTIDE SEQUENCE [LARGE SCALE GENOMIC DNA]</scope>
    <source>
        <strain evidence="3">JCM 13006</strain>
    </source>
</reference>
<comment type="caution">
    <text evidence="2">The sequence shown here is derived from an EMBL/GenBank/DDBJ whole genome shotgun (WGS) entry which is preliminary data.</text>
</comment>
<keyword evidence="3" id="KW-1185">Reference proteome</keyword>
<protein>
    <submittedName>
        <fullName evidence="2">DUF4240 domain-containing protein</fullName>
    </submittedName>
</protein>
<sequence>MSEVTGKIMPMDTDAFWNLIESCRRQAGGPGERLAHLRAELSRRPVTDVVGFQARLEEVTDDAYSWELWAAAERIFGGWCSDDGFFYFRLWLVGLGRAAFERALAEPDSLAGAPEVRRLVGRPRRAWDDDWPDWESLDYVAAEVHEALTGTHDEAATFYDLVHAEERPSIHPGADPAGTCWDVCDEAAAARRLPKLSGLFPIDRTRG</sequence>
<dbReference type="Proteomes" id="UP001501752">
    <property type="component" value="Unassembled WGS sequence"/>
</dbReference>